<dbReference type="Proteomes" id="UP000186039">
    <property type="component" value="Unassembled WGS sequence"/>
</dbReference>
<proteinExistence type="predicted"/>
<dbReference type="CDD" id="cd04301">
    <property type="entry name" value="NAT_SF"/>
    <property type="match status" value="1"/>
</dbReference>
<dbReference type="InterPro" id="IPR000182">
    <property type="entry name" value="GNAT_dom"/>
</dbReference>
<evidence type="ECO:0000313" key="2">
    <source>
        <dbReference type="EMBL" id="OLQ86464.1"/>
    </source>
</evidence>
<name>A0ABX3F790_9VIBR</name>
<evidence type="ECO:0000313" key="3">
    <source>
        <dbReference type="Proteomes" id="UP000186039"/>
    </source>
</evidence>
<dbReference type="InterPro" id="IPR016181">
    <property type="entry name" value="Acyl_CoA_acyltransferase"/>
</dbReference>
<dbReference type="PROSITE" id="PS51186">
    <property type="entry name" value="GNAT"/>
    <property type="match status" value="1"/>
</dbReference>
<comment type="caution">
    <text evidence="2">The sequence shown here is derived from an EMBL/GenBank/DDBJ whole genome shotgun (WGS) entry which is preliminary data.</text>
</comment>
<dbReference type="SUPFAM" id="SSF55729">
    <property type="entry name" value="Acyl-CoA N-acyltransferases (Nat)"/>
    <property type="match status" value="1"/>
</dbReference>
<evidence type="ECO:0000259" key="1">
    <source>
        <dbReference type="PROSITE" id="PS51186"/>
    </source>
</evidence>
<feature type="domain" description="N-acetyltransferase" evidence="1">
    <location>
        <begin position="3"/>
        <end position="155"/>
    </location>
</feature>
<dbReference type="PANTHER" id="PTHR43451:SF1">
    <property type="entry name" value="ACETYLTRANSFERASE"/>
    <property type="match status" value="1"/>
</dbReference>
<organism evidence="2 3">
    <name type="scientific">Vibrio panuliri</name>
    <dbReference type="NCBI Taxonomy" id="1381081"/>
    <lineage>
        <taxon>Bacteria</taxon>
        <taxon>Pseudomonadati</taxon>
        <taxon>Pseudomonadota</taxon>
        <taxon>Gammaproteobacteria</taxon>
        <taxon>Vibrionales</taxon>
        <taxon>Vibrionaceae</taxon>
        <taxon>Vibrio</taxon>
    </lineage>
</organism>
<dbReference type="Pfam" id="PF13673">
    <property type="entry name" value="Acetyltransf_10"/>
    <property type="match status" value="1"/>
</dbReference>
<dbReference type="RefSeq" id="WP_075716056.1">
    <property type="nucleotide sequence ID" value="NZ_AP019654.1"/>
</dbReference>
<dbReference type="PANTHER" id="PTHR43451">
    <property type="entry name" value="ACETYLTRANSFERASE (GNAT) FAMILY PROTEIN"/>
    <property type="match status" value="1"/>
</dbReference>
<accession>A0ABX3F790</accession>
<dbReference type="EMBL" id="MJMH01000211">
    <property type="protein sequence ID" value="OLQ86464.1"/>
    <property type="molecule type" value="Genomic_DNA"/>
</dbReference>
<keyword evidence="3" id="KW-1185">Reference proteome</keyword>
<gene>
    <name evidence="2" type="ORF">BIY20_15130</name>
</gene>
<dbReference type="Gene3D" id="3.40.630.30">
    <property type="match status" value="1"/>
</dbReference>
<dbReference type="InterPro" id="IPR052564">
    <property type="entry name" value="N-acetyltrans/Recomb-assoc"/>
</dbReference>
<protein>
    <submittedName>
        <fullName evidence="2">GNAT family N-acetyltransferase</fullName>
    </submittedName>
</protein>
<sequence>MCVTIRRATIDDAKQISELIVPLTKKYVCPTWEQDAHHVVLESMSAENVASYIANDYYYLIAEDEHQSVIGVACMRDFSHLYHLFVAEKHQGKGVSRLLWQRLKSVSLKQGNQGRFTVNAALNSEQVYAKFGFKRTQGVRKCRGMVDVPMELTVADKVI</sequence>
<reference evidence="2 3" key="1">
    <citation type="submission" date="2016-09" db="EMBL/GenBank/DDBJ databases">
        <title>Genomic Taxonomy of the Vibrionaceae.</title>
        <authorList>
            <person name="Gonzalez-Castillo A."/>
            <person name="Gomez-Gil B."/>
            <person name="Enciso-Ibarra K."/>
        </authorList>
    </citation>
    <scope>NUCLEOTIDE SEQUENCE [LARGE SCALE GENOMIC DNA]</scope>
    <source>
        <strain evidence="2 3">CAIM 1902</strain>
    </source>
</reference>